<dbReference type="AlphaFoldDB" id="A0A2S0JVK2"/>
<proteinExistence type="predicted"/>
<dbReference type="Proteomes" id="UP000255295">
    <property type="component" value="Unassembled WGS sequence"/>
</dbReference>
<reference evidence="2 4" key="1">
    <citation type="submission" date="2017-03" db="EMBL/GenBank/DDBJ databases">
        <title>The whole genome sequencing and assembly of Lysinibacillus sphaericus DSM 28T strain.</title>
        <authorList>
            <person name="Lee Y.-J."/>
            <person name="Yi H."/>
            <person name="Bahn Y.-S."/>
            <person name="Kim J.F."/>
            <person name="Lee D.-W."/>
        </authorList>
    </citation>
    <scope>NUCLEOTIDE SEQUENCE [LARGE SCALE GENOMIC DNA]</scope>
    <source>
        <strain evidence="2 4">DSM 28</strain>
    </source>
</reference>
<dbReference type="RefSeq" id="WP_024364000.1">
    <property type="nucleotide sequence ID" value="NZ_BJNS01000038.1"/>
</dbReference>
<dbReference type="Proteomes" id="UP000238825">
    <property type="component" value="Chromosome"/>
</dbReference>
<organism evidence="2 4">
    <name type="scientific">Lysinibacillus sphaericus</name>
    <name type="common">Bacillus sphaericus</name>
    <dbReference type="NCBI Taxonomy" id="1421"/>
    <lineage>
        <taxon>Bacteria</taxon>
        <taxon>Bacillati</taxon>
        <taxon>Bacillota</taxon>
        <taxon>Bacilli</taxon>
        <taxon>Bacillales</taxon>
        <taxon>Bacillaceae</taxon>
        <taxon>Lysinibacillus</taxon>
    </lineage>
</organism>
<reference evidence="3 5" key="2">
    <citation type="submission" date="2018-06" db="EMBL/GenBank/DDBJ databases">
        <authorList>
            <consortium name="Pathogen Informatics"/>
            <person name="Doyle S."/>
        </authorList>
    </citation>
    <scope>NUCLEOTIDE SEQUENCE [LARGE SCALE GENOMIC DNA]</scope>
    <source>
        <strain evidence="3 5">NCTC10338</strain>
    </source>
</reference>
<gene>
    <name evidence="2" type="ORF">LS41612_01765</name>
    <name evidence="3" type="ORF">NCTC10338_04447</name>
</gene>
<evidence type="ECO:0000256" key="1">
    <source>
        <dbReference type="SAM" id="Phobius"/>
    </source>
</evidence>
<accession>A0A2S0JVK2</accession>
<keyword evidence="1" id="KW-0812">Transmembrane</keyword>
<evidence type="ECO:0000313" key="4">
    <source>
        <dbReference type="Proteomes" id="UP000238825"/>
    </source>
</evidence>
<name>A0A2S0JVK2_LYSSH</name>
<evidence type="ECO:0000313" key="5">
    <source>
        <dbReference type="Proteomes" id="UP000255295"/>
    </source>
</evidence>
<keyword evidence="1" id="KW-1133">Transmembrane helix</keyword>
<dbReference type="EMBL" id="CP019980">
    <property type="protein sequence ID" value="AVK95111.1"/>
    <property type="molecule type" value="Genomic_DNA"/>
</dbReference>
<protein>
    <submittedName>
        <fullName evidence="2">Uncharacterized protein</fullName>
    </submittedName>
</protein>
<feature type="transmembrane region" description="Helical" evidence="1">
    <location>
        <begin position="64"/>
        <end position="87"/>
    </location>
</feature>
<dbReference type="EMBL" id="UFSZ01000001">
    <property type="protein sequence ID" value="SUV19544.1"/>
    <property type="molecule type" value="Genomic_DNA"/>
</dbReference>
<dbReference type="GeneID" id="48274907"/>
<evidence type="ECO:0000313" key="3">
    <source>
        <dbReference type="EMBL" id="SUV19544.1"/>
    </source>
</evidence>
<keyword evidence="1" id="KW-0472">Membrane</keyword>
<sequence length="88" mass="9692">MNPTDCYNLCCKYHGKRVRITDTSGNVHVGKITKVDRKQVWVLPDRQYRGYGLGLWGWGFRPGFGAGLGIGFAFGAIAGIALAPLLFF</sequence>
<evidence type="ECO:0000313" key="2">
    <source>
        <dbReference type="EMBL" id="AVK95111.1"/>
    </source>
</evidence>